<evidence type="ECO:0000256" key="1">
    <source>
        <dbReference type="SAM" id="MobiDB-lite"/>
    </source>
</evidence>
<feature type="region of interest" description="Disordered" evidence="1">
    <location>
        <begin position="192"/>
        <end position="219"/>
    </location>
</feature>
<proteinExistence type="predicted"/>
<sequence>MEILDTSDAIKKLVGYNYYIPKKKESAKDKIVNEPEEQRVSPVKSGRGKGFMCYGDQVVNVPNKLKKDVVPRKTRTLTIAEEIVVGKLANSISIQEPHAQRSRRRQLKINSHIDDDVVDTYAEWGQKLKGLVVEDLAVQSLLDLQKGSKASNLKSLKQKKQAVIGEGSSNAHNKHYANSDTDNDAILYSSCSDTTKESDNKHDDSDNSDMDLSVDNPNGDDDAARFGVFMYNKSTKTPKSTYFSPTVTSSSLDIIQNILNETPANELTNFVSNPVYTDAQTTSAVIYPEGNPMLTSYISGASKVPFGTHVDVQATNVLLQEIFSDENAYHTPSLPARKIPYTGTTPQPSLLQAKAKKLMQKVKRNMRKINFKKVVTQKFKEYNQKLEALTNFNISEAFEKVVQARVLAEIKKLLPTYILKAISNYVRPRLNTSVLDVMKNNQINLFTQSSTSTNDLSELDLKLKLLNLIHLNK</sequence>
<keyword evidence="3" id="KW-1185">Reference proteome</keyword>
<gene>
    <name evidence="2" type="ORF">Tco_0820849</name>
</gene>
<evidence type="ECO:0000313" key="2">
    <source>
        <dbReference type="EMBL" id="GJS99679.1"/>
    </source>
</evidence>
<reference evidence="2" key="2">
    <citation type="submission" date="2022-01" db="EMBL/GenBank/DDBJ databases">
        <authorList>
            <person name="Yamashiro T."/>
            <person name="Shiraishi A."/>
            <person name="Satake H."/>
            <person name="Nakayama K."/>
        </authorList>
    </citation>
    <scope>NUCLEOTIDE SEQUENCE</scope>
</reference>
<accession>A0ABQ5AAK5</accession>
<comment type="caution">
    <text evidence="2">The sequence shown here is derived from an EMBL/GenBank/DDBJ whole genome shotgun (WGS) entry which is preliminary data.</text>
</comment>
<dbReference type="Proteomes" id="UP001151760">
    <property type="component" value="Unassembled WGS sequence"/>
</dbReference>
<name>A0ABQ5AAK5_9ASTR</name>
<reference evidence="2" key="1">
    <citation type="journal article" date="2022" name="Int. J. Mol. Sci.">
        <title>Draft Genome of Tanacetum Coccineum: Genomic Comparison of Closely Related Tanacetum-Family Plants.</title>
        <authorList>
            <person name="Yamashiro T."/>
            <person name="Shiraishi A."/>
            <person name="Nakayama K."/>
            <person name="Satake H."/>
        </authorList>
    </citation>
    <scope>NUCLEOTIDE SEQUENCE</scope>
</reference>
<feature type="compositionally biased region" description="Basic and acidic residues" evidence="1">
    <location>
        <begin position="194"/>
        <end position="205"/>
    </location>
</feature>
<dbReference type="EMBL" id="BQNB010012136">
    <property type="protein sequence ID" value="GJS99679.1"/>
    <property type="molecule type" value="Genomic_DNA"/>
</dbReference>
<organism evidence="2 3">
    <name type="scientific">Tanacetum coccineum</name>
    <dbReference type="NCBI Taxonomy" id="301880"/>
    <lineage>
        <taxon>Eukaryota</taxon>
        <taxon>Viridiplantae</taxon>
        <taxon>Streptophyta</taxon>
        <taxon>Embryophyta</taxon>
        <taxon>Tracheophyta</taxon>
        <taxon>Spermatophyta</taxon>
        <taxon>Magnoliopsida</taxon>
        <taxon>eudicotyledons</taxon>
        <taxon>Gunneridae</taxon>
        <taxon>Pentapetalae</taxon>
        <taxon>asterids</taxon>
        <taxon>campanulids</taxon>
        <taxon>Asterales</taxon>
        <taxon>Asteraceae</taxon>
        <taxon>Asteroideae</taxon>
        <taxon>Anthemideae</taxon>
        <taxon>Anthemidinae</taxon>
        <taxon>Tanacetum</taxon>
    </lineage>
</organism>
<protein>
    <submittedName>
        <fullName evidence="2">Uncharacterized protein</fullName>
    </submittedName>
</protein>
<evidence type="ECO:0000313" key="3">
    <source>
        <dbReference type="Proteomes" id="UP001151760"/>
    </source>
</evidence>